<reference evidence="8 9" key="1">
    <citation type="submission" date="2019-02" db="EMBL/GenBank/DDBJ databases">
        <title>Deep-cultivation of Planctomycetes and their phenomic and genomic characterization uncovers novel biology.</title>
        <authorList>
            <person name="Wiegand S."/>
            <person name="Jogler M."/>
            <person name="Boedeker C."/>
            <person name="Pinto D."/>
            <person name="Vollmers J."/>
            <person name="Rivas-Marin E."/>
            <person name="Kohn T."/>
            <person name="Peeters S.H."/>
            <person name="Heuer A."/>
            <person name="Rast P."/>
            <person name="Oberbeckmann S."/>
            <person name="Bunk B."/>
            <person name="Jeske O."/>
            <person name="Meyerdierks A."/>
            <person name="Storesund J.E."/>
            <person name="Kallscheuer N."/>
            <person name="Luecker S."/>
            <person name="Lage O.M."/>
            <person name="Pohl T."/>
            <person name="Merkel B.J."/>
            <person name="Hornburger P."/>
            <person name="Mueller R.-W."/>
            <person name="Bruemmer F."/>
            <person name="Labrenz M."/>
            <person name="Spormann A.M."/>
            <person name="Op den Camp H."/>
            <person name="Overmann J."/>
            <person name="Amann R."/>
            <person name="Jetten M.S.M."/>
            <person name="Mascher T."/>
            <person name="Medema M.H."/>
            <person name="Devos D.P."/>
            <person name="Kaster A.-K."/>
            <person name="Ovreas L."/>
            <person name="Rohde M."/>
            <person name="Galperin M.Y."/>
            <person name="Jogler C."/>
        </authorList>
    </citation>
    <scope>NUCLEOTIDE SEQUENCE [LARGE SCALE GENOMIC DNA]</scope>
    <source>
        <strain evidence="8 9">HG15A2</strain>
    </source>
</reference>
<keyword evidence="3" id="KW-0378">Hydrolase</keyword>
<evidence type="ECO:0000259" key="7">
    <source>
        <dbReference type="SMART" id="SM00235"/>
    </source>
</evidence>
<organism evidence="8 9">
    <name type="scientific">Adhaeretor mobilis</name>
    <dbReference type="NCBI Taxonomy" id="1930276"/>
    <lineage>
        <taxon>Bacteria</taxon>
        <taxon>Pseudomonadati</taxon>
        <taxon>Planctomycetota</taxon>
        <taxon>Planctomycetia</taxon>
        <taxon>Pirellulales</taxon>
        <taxon>Lacipirellulaceae</taxon>
        <taxon>Adhaeretor</taxon>
    </lineage>
</organism>
<dbReference type="AlphaFoldDB" id="A0A517MXM3"/>
<keyword evidence="4" id="KW-0862">Zinc</keyword>
<dbReference type="SMART" id="SM00235">
    <property type="entry name" value="ZnMc"/>
    <property type="match status" value="1"/>
</dbReference>
<name>A0A517MXM3_9BACT</name>
<keyword evidence="2" id="KW-0479">Metal-binding</keyword>
<feature type="chain" id="PRO_5022085924" evidence="6">
    <location>
        <begin position="26"/>
        <end position="344"/>
    </location>
</feature>
<feature type="signal peptide" evidence="6">
    <location>
        <begin position="1"/>
        <end position="25"/>
    </location>
</feature>
<evidence type="ECO:0000256" key="4">
    <source>
        <dbReference type="ARBA" id="ARBA00022833"/>
    </source>
</evidence>
<dbReference type="RefSeq" id="WP_145060819.1">
    <property type="nucleotide sequence ID" value="NZ_CP036263.1"/>
</dbReference>
<dbReference type="GO" id="GO:0004222">
    <property type="term" value="F:metalloendopeptidase activity"/>
    <property type="evidence" value="ECO:0007669"/>
    <property type="project" value="InterPro"/>
</dbReference>
<keyword evidence="9" id="KW-1185">Reference proteome</keyword>
<evidence type="ECO:0000313" key="8">
    <source>
        <dbReference type="EMBL" id="QDS99635.1"/>
    </source>
</evidence>
<sequence length="344" mass="36008" precursor="true">MINPKLFYVCVVSASSVGLATNAVAYVPDDPRSVTASGVVASPGTPVTLTWSISPDGANIPGEGGSNLVSYFDDLFNVNSNNANLTTRPWFALFEPSFDRWSELGCITFVYEPNDNGSQLQNSSGVLGTLGDIRLGGTFVDGAGSTLAYATLPNSGDIVFDTGETNFYSNSSNSYLQLRNTLMHEIGHAIGLQHVESSNSSLLLEPFISTAFDGPQLDDIRGIQGLYGDTFEKSIDGLGNNSTSTGTDLGTISAGSFLSIGGDATGSQFVATTETDFVSIANADDVDFFSFTVDIPSTLEAILTPLGGVFNQGLDGGAQATFDANARNDLSLAVFDVDGTTLLE</sequence>
<dbReference type="Gene3D" id="3.40.390.10">
    <property type="entry name" value="Collagenase (Catalytic Domain)"/>
    <property type="match status" value="1"/>
</dbReference>
<feature type="domain" description="Peptidase metallopeptidase" evidence="7">
    <location>
        <begin position="57"/>
        <end position="229"/>
    </location>
</feature>
<dbReference type="PANTHER" id="PTHR10201">
    <property type="entry name" value="MATRIX METALLOPROTEINASE"/>
    <property type="match status" value="1"/>
</dbReference>
<evidence type="ECO:0000313" key="9">
    <source>
        <dbReference type="Proteomes" id="UP000319852"/>
    </source>
</evidence>
<accession>A0A517MXM3</accession>
<dbReference type="OrthoDB" id="247526at2"/>
<dbReference type="GO" id="GO:0006508">
    <property type="term" value="P:proteolysis"/>
    <property type="evidence" value="ECO:0007669"/>
    <property type="project" value="UniProtKB-KW"/>
</dbReference>
<evidence type="ECO:0000256" key="3">
    <source>
        <dbReference type="ARBA" id="ARBA00022801"/>
    </source>
</evidence>
<dbReference type="InterPro" id="IPR024079">
    <property type="entry name" value="MetalloPept_cat_dom_sf"/>
</dbReference>
<dbReference type="InterPro" id="IPR021190">
    <property type="entry name" value="Pept_M10A"/>
</dbReference>
<dbReference type="EMBL" id="CP036263">
    <property type="protein sequence ID" value="QDS99635.1"/>
    <property type="molecule type" value="Genomic_DNA"/>
</dbReference>
<dbReference type="GO" id="GO:0030198">
    <property type="term" value="P:extracellular matrix organization"/>
    <property type="evidence" value="ECO:0007669"/>
    <property type="project" value="TreeGrafter"/>
</dbReference>
<proteinExistence type="predicted"/>
<evidence type="ECO:0000256" key="6">
    <source>
        <dbReference type="SAM" id="SignalP"/>
    </source>
</evidence>
<dbReference type="Pfam" id="PF00413">
    <property type="entry name" value="Peptidase_M10"/>
    <property type="match status" value="1"/>
</dbReference>
<dbReference type="InterPro" id="IPR001818">
    <property type="entry name" value="Pept_M10_metallopeptidase"/>
</dbReference>
<keyword evidence="6" id="KW-0732">Signal</keyword>
<evidence type="ECO:0000256" key="2">
    <source>
        <dbReference type="ARBA" id="ARBA00022723"/>
    </source>
</evidence>
<dbReference type="Proteomes" id="UP000319852">
    <property type="component" value="Chromosome"/>
</dbReference>
<dbReference type="PRINTS" id="PR00138">
    <property type="entry name" value="MATRIXIN"/>
</dbReference>
<protein>
    <submittedName>
        <fullName evidence="8">Matrixin</fullName>
    </submittedName>
</protein>
<dbReference type="GO" id="GO:0030574">
    <property type="term" value="P:collagen catabolic process"/>
    <property type="evidence" value="ECO:0007669"/>
    <property type="project" value="TreeGrafter"/>
</dbReference>
<dbReference type="KEGG" id="amob:HG15A2_29620"/>
<evidence type="ECO:0000256" key="5">
    <source>
        <dbReference type="ARBA" id="ARBA00023049"/>
    </source>
</evidence>
<dbReference type="GO" id="GO:0008270">
    <property type="term" value="F:zinc ion binding"/>
    <property type="evidence" value="ECO:0007669"/>
    <property type="project" value="InterPro"/>
</dbReference>
<gene>
    <name evidence="8" type="ORF">HG15A2_29620</name>
</gene>
<dbReference type="GO" id="GO:0031012">
    <property type="term" value="C:extracellular matrix"/>
    <property type="evidence" value="ECO:0007669"/>
    <property type="project" value="InterPro"/>
</dbReference>
<dbReference type="SUPFAM" id="SSF55486">
    <property type="entry name" value="Metalloproteases ('zincins'), catalytic domain"/>
    <property type="match status" value="1"/>
</dbReference>
<keyword evidence="1" id="KW-0645">Protease</keyword>
<dbReference type="InterPro" id="IPR006026">
    <property type="entry name" value="Peptidase_Metallo"/>
</dbReference>
<keyword evidence="5" id="KW-0482">Metalloprotease</keyword>
<evidence type="ECO:0000256" key="1">
    <source>
        <dbReference type="ARBA" id="ARBA00022670"/>
    </source>
</evidence>
<dbReference type="PANTHER" id="PTHR10201:SF323">
    <property type="entry name" value="MATRIX METALLOPROTEINASE-21"/>
    <property type="match status" value="1"/>
</dbReference>